<evidence type="ECO:0000256" key="7">
    <source>
        <dbReference type="SAM" id="Phobius"/>
    </source>
</evidence>
<dbReference type="InterPro" id="IPR010920">
    <property type="entry name" value="LSM_dom_sf"/>
</dbReference>
<evidence type="ECO:0000256" key="4">
    <source>
        <dbReference type="ARBA" id="ARBA00022692"/>
    </source>
</evidence>
<dbReference type="OrthoDB" id="9809206at2"/>
<dbReference type="GO" id="GO:0008381">
    <property type="term" value="F:mechanosensitive monoatomic ion channel activity"/>
    <property type="evidence" value="ECO:0007669"/>
    <property type="project" value="InterPro"/>
</dbReference>
<comment type="caution">
    <text evidence="10">The sequence shown here is derived from an EMBL/GenBank/DDBJ whole genome shotgun (WGS) entry which is preliminary data.</text>
</comment>
<dbReference type="InterPro" id="IPR023408">
    <property type="entry name" value="MscS_beta-dom_sf"/>
</dbReference>
<feature type="transmembrane region" description="Helical" evidence="7">
    <location>
        <begin position="333"/>
        <end position="351"/>
    </location>
</feature>
<dbReference type="Gene3D" id="2.30.30.60">
    <property type="match status" value="1"/>
</dbReference>
<dbReference type="AlphaFoldDB" id="A0A0V8A0P5"/>
<comment type="subcellular location">
    <subcellularLocation>
        <location evidence="1">Cell membrane</location>
        <topology evidence="1">Multi-pass membrane protein</topology>
    </subcellularLocation>
</comment>
<keyword evidence="6 7" id="KW-0472">Membrane</keyword>
<evidence type="ECO:0000313" key="11">
    <source>
        <dbReference type="Proteomes" id="UP000053372"/>
    </source>
</evidence>
<evidence type="ECO:0000313" key="10">
    <source>
        <dbReference type="EMBL" id="KST70341.1"/>
    </source>
</evidence>
<organism evidence="10 11">
    <name type="scientific">Mastigocoleus testarum BC008</name>
    <dbReference type="NCBI Taxonomy" id="371196"/>
    <lineage>
        <taxon>Bacteria</taxon>
        <taxon>Bacillati</taxon>
        <taxon>Cyanobacteriota</taxon>
        <taxon>Cyanophyceae</taxon>
        <taxon>Nostocales</taxon>
        <taxon>Hapalosiphonaceae</taxon>
        <taxon>Mastigocoleus</taxon>
    </lineage>
</organism>
<dbReference type="SUPFAM" id="SSF82689">
    <property type="entry name" value="Mechanosensitive channel protein MscS (YggB), C-terminal domain"/>
    <property type="match status" value="1"/>
</dbReference>
<dbReference type="InterPro" id="IPR045275">
    <property type="entry name" value="MscS_archaea/bacteria_type"/>
</dbReference>
<dbReference type="RefSeq" id="WP_036266192.1">
    <property type="nucleotide sequence ID" value="NZ_LMTZ01000001.1"/>
</dbReference>
<dbReference type="Pfam" id="PF00924">
    <property type="entry name" value="MS_channel_2nd"/>
    <property type="match status" value="1"/>
</dbReference>
<dbReference type="Pfam" id="PF21082">
    <property type="entry name" value="MS_channel_3rd"/>
    <property type="match status" value="1"/>
</dbReference>
<feature type="domain" description="Mechanosensitive ion channel MscS C-terminal" evidence="9">
    <location>
        <begin position="456"/>
        <end position="537"/>
    </location>
</feature>
<dbReference type="GO" id="GO:0005886">
    <property type="term" value="C:plasma membrane"/>
    <property type="evidence" value="ECO:0007669"/>
    <property type="project" value="UniProtKB-SubCell"/>
</dbReference>
<dbReference type="InterPro" id="IPR049278">
    <property type="entry name" value="MS_channel_C"/>
</dbReference>
<name>A0A0V8A0P5_9CYAN</name>
<evidence type="ECO:0000256" key="2">
    <source>
        <dbReference type="ARBA" id="ARBA00008017"/>
    </source>
</evidence>
<evidence type="ECO:0000256" key="3">
    <source>
        <dbReference type="ARBA" id="ARBA00022475"/>
    </source>
</evidence>
<dbReference type="PANTHER" id="PTHR30221">
    <property type="entry name" value="SMALL-CONDUCTANCE MECHANOSENSITIVE CHANNEL"/>
    <property type="match status" value="1"/>
</dbReference>
<dbReference type="InterPro" id="IPR011066">
    <property type="entry name" value="MscS_channel_C_sf"/>
</dbReference>
<evidence type="ECO:0000256" key="1">
    <source>
        <dbReference type="ARBA" id="ARBA00004651"/>
    </source>
</evidence>
<evidence type="ECO:0000259" key="9">
    <source>
        <dbReference type="Pfam" id="PF21082"/>
    </source>
</evidence>
<dbReference type="EMBL" id="LMTZ01000001">
    <property type="protein sequence ID" value="KST70341.1"/>
    <property type="molecule type" value="Genomic_DNA"/>
</dbReference>
<evidence type="ECO:0000259" key="8">
    <source>
        <dbReference type="Pfam" id="PF00924"/>
    </source>
</evidence>
<dbReference type="Gene3D" id="3.30.70.100">
    <property type="match status" value="1"/>
</dbReference>
<gene>
    <name evidence="10" type="ORF">BC008_44900</name>
</gene>
<reference evidence="10 11" key="1">
    <citation type="journal article" date="2015" name="Genome Announc.">
        <title>Draft Genome of the Euendolithic (true boring) Cyanobacterium Mastigocoleus testarum strain BC008.</title>
        <authorList>
            <person name="Guida B.S."/>
            <person name="Garcia-Pichel F."/>
        </authorList>
    </citation>
    <scope>NUCLEOTIDE SEQUENCE [LARGE SCALE GENOMIC DNA]</scope>
    <source>
        <strain evidence="10 11">BC008</strain>
    </source>
</reference>
<feature type="transmembrane region" description="Helical" evidence="7">
    <location>
        <begin position="235"/>
        <end position="256"/>
    </location>
</feature>
<evidence type="ECO:0000256" key="5">
    <source>
        <dbReference type="ARBA" id="ARBA00022989"/>
    </source>
</evidence>
<keyword evidence="4 7" id="KW-0812">Transmembrane</keyword>
<feature type="transmembrane region" description="Helical" evidence="7">
    <location>
        <begin position="363"/>
        <end position="389"/>
    </location>
</feature>
<keyword evidence="3" id="KW-1003">Cell membrane</keyword>
<dbReference type="Proteomes" id="UP000053372">
    <property type="component" value="Unassembled WGS sequence"/>
</dbReference>
<sequence length="596" mass="66679">MKRLSKITRKKNFLKFQALKFFFAVIALCISLFIVPFSGSYAQAPANPTPNVTTTPNSNPEAMGVILGGEKLFDIRAGVGAFTAEERARAVTNRLKAIAEDPTVKVNTFAVDDKPETTNLTVGNRVLLTVTDADARAFDQTRQALARSYLAKIQTQVVQYRQERSPEFIRQGIINTAIATVIFLATLILFAFLFPKLYTQVNTFGSTRIPALRIQNFDLLPATRISSLLISILKFLRWILTLGALAFYIPLVLSFFPWTKQFGRQVFQYFVKAAVTSWEEFIKYLPNIFALFIVIFVTFYLIKLLGNFFIAIERGNLTIQGFYREWARPTYKLSVFLMIILAAVVAFPYLPGFGSPAFQGVSLFLGVLFSLGSTAVVANIVAGIILIYTRAFQIGDRVKIADAIGDIAEKTLLVTRIRTIKNVVITLPNSTVLTSQIVNYSAAQSDPEHPPLVLHTNITLGYDVPWRKVHEVLIDAAKVTQDILTEPVPFVLQKSLDDFYVSYELNAYTKRPAIMARIYSELHQNIQDKCNENGIEILSPHYSAIRDGNQITIPESYLPADYTPPGIRISPLNGIFNYLNNQSQSSSTQKTTEGKD</sequence>
<evidence type="ECO:0000256" key="6">
    <source>
        <dbReference type="ARBA" id="ARBA00023136"/>
    </source>
</evidence>
<feature type="transmembrane region" description="Helical" evidence="7">
    <location>
        <begin position="172"/>
        <end position="194"/>
    </location>
</feature>
<dbReference type="InterPro" id="IPR006685">
    <property type="entry name" value="MscS_channel_2nd"/>
</dbReference>
<accession>A0A0V8A0P5</accession>
<keyword evidence="11" id="KW-1185">Reference proteome</keyword>
<comment type="similarity">
    <text evidence="2">Belongs to the MscS (TC 1.A.23) family.</text>
</comment>
<protein>
    <submittedName>
        <fullName evidence="10">Mechanosensitive ion channel protein</fullName>
    </submittedName>
</protein>
<feature type="domain" description="Mechanosensitive ion channel MscS" evidence="8">
    <location>
        <begin position="376"/>
        <end position="441"/>
    </location>
</feature>
<dbReference type="SUPFAM" id="SSF50182">
    <property type="entry name" value="Sm-like ribonucleoproteins"/>
    <property type="match status" value="1"/>
</dbReference>
<feature type="transmembrane region" description="Helical" evidence="7">
    <location>
        <begin position="288"/>
        <end position="312"/>
    </location>
</feature>
<dbReference type="PANTHER" id="PTHR30221:SF18">
    <property type="entry name" value="SLL0590 PROTEIN"/>
    <property type="match status" value="1"/>
</dbReference>
<proteinExistence type="inferred from homology"/>
<keyword evidence="5 7" id="KW-1133">Transmembrane helix</keyword>